<evidence type="ECO:0000256" key="4">
    <source>
        <dbReference type="ARBA" id="ARBA00022692"/>
    </source>
</evidence>
<dbReference type="SMR" id="E7FHB4"/>
<comment type="similarity">
    <text evidence="7">Belongs to the binding-protein-dependent transport system permease family.</text>
</comment>
<gene>
    <name evidence="9" type="primary">malG</name>
</gene>
<evidence type="ECO:0000256" key="7">
    <source>
        <dbReference type="RuleBase" id="RU363032"/>
    </source>
</evidence>
<evidence type="ECO:0000256" key="3">
    <source>
        <dbReference type="ARBA" id="ARBA00022475"/>
    </source>
</evidence>
<dbReference type="InterPro" id="IPR050901">
    <property type="entry name" value="BP-dep_ABC_trans_perm"/>
</dbReference>
<keyword evidence="2 7" id="KW-0813">Transport</keyword>
<feature type="transmembrane region" description="Helical" evidence="7">
    <location>
        <begin position="182"/>
        <end position="207"/>
    </location>
</feature>
<feature type="domain" description="ABC transmembrane type-1" evidence="8">
    <location>
        <begin position="70"/>
        <end position="262"/>
    </location>
</feature>
<feature type="transmembrane region" description="Helical" evidence="7">
    <location>
        <begin position="9"/>
        <end position="35"/>
    </location>
</feature>
<dbReference type="PANTHER" id="PTHR32243:SF18">
    <property type="entry name" value="INNER MEMBRANE ABC TRANSPORTER PERMEASE PROTEIN YCJP"/>
    <property type="match status" value="1"/>
</dbReference>
<keyword evidence="4 7" id="KW-0812">Transmembrane</keyword>
<organism evidence="9">
    <name type="scientific">Pyrococcus furiosus</name>
    <dbReference type="NCBI Taxonomy" id="2261"/>
    <lineage>
        <taxon>Archaea</taxon>
        <taxon>Methanobacteriati</taxon>
        <taxon>Methanobacteriota</taxon>
        <taxon>Thermococci</taxon>
        <taxon>Thermococcales</taxon>
        <taxon>Thermococcaceae</taxon>
        <taxon>Pyrococcus</taxon>
    </lineage>
</organism>
<dbReference type="GO" id="GO:0055085">
    <property type="term" value="P:transmembrane transport"/>
    <property type="evidence" value="ECO:0007669"/>
    <property type="project" value="InterPro"/>
</dbReference>
<reference evidence="9" key="1">
    <citation type="journal article" date="2000" name="Mol. Microbiol.">
        <title>Evidence of recent lateral gene transfer among hyperthermophilic archaea.</title>
        <authorList>
            <person name="Diruggiero J."/>
            <person name="Dunn D."/>
            <person name="Maeder D.L."/>
            <person name="Holley-Shanks R."/>
            <person name="Chatard J."/>
            <person name="Horlacher R."/>
            <person name="Robb F.T."/>
            <person name="Boos W."/>
            <person name="Weiss R.B."/>
        </authorList>
    </citation>
    <scope>NUCLEOTIDE SEQUENCE</scope>
</reference>
<dbReference type="OMA" id="YLMKGYM"/>
<dbReference type="InterPro" id="IPR035906">
    <property type="entry name" value="MetI-like_sf"/>
</dbReference>
<dbReference type="CDD" id="cd06261">
    <property type="entry name" value="TM_PBP2"/>
    <property type="match status" value="1"/>
</dbReference>
<accession>E7FHB4</accession>
<feature type="transmembrane region" description="Helical" evidence="7">
    <location>
        <begin position="241"/>
        <end position="262"/>
    </location>
</feature>
<protein>
    <submittedName>
        <fullName evidence="9">Trehalose/maltose transport inner membrane protein</fullName>
    </submittedName>
</protein>
<dbReference type="EMBL" id="AF307052">
    <property type="protein sequence ID" value="AAG45374.1"/>
    <property type="molecule type" value="Genomic_DNA"/>
</dbReference>
<reference evidence="9" key="2">
    <citation type="submission" date="2000-09" db="EMBL/GenBank/DDBJ databases">
        <authorList>
            <person name="Dunn D.M."/>
        </authorList>
    </citation>
    <scope>NUCLEOTIDE SEQUENCE</scope>
</reference>
<dbReference type="PROSITE" id="PS50928">
    <property type="entry name" value="ABC_TM1"/>
    <property type="match status" value="1"/>
</dbReference>
<dbReference type="PANTHER" id="PTHR32243">
    <property type="entry name" value="MALTOSE TRANSPORT SYSTEM PERMEASE-RELATED"/>
    <property type="match status" value="1"/>
</dbReference>
<dbReference type="InterPro" id="IPR000515">
    <property type="entry name" value="MetI-like"/>
</dbReference>
<keyword evidence="6 7" id="KW-0472">Membrane</keyword>
<evidence type="ECO:0000256" key="2">
    <source>
        <dbReference type="ARBA" id="ARBA00022448"/>
    </source>
</evidence>
<dbReference type="SUPFAM" id="SSF161098">
    <property type="entry name" value="MetI-like"/>
    <property type="match status" value="1"/>
</dbReference>
<keyword evidence="3" id="KW-1003">Cell membrane</keyword>
<proteinExistence type="inferred from homology"/>
<evidence type="ECO:0000256" key="1">
    <source>
        <dbReference type="ARBA" id="ARBA00004651"/>
    </source>
</evidence>
<dbReference type="Pfam" id="PF00528">
    <property type="entry name" value="BPD_transp_1"/>
    <property type="match status" value="1"/>
</dbReference>
<dbReference type="Gene3D" id="1.10.3720.10">
    <property type="entry name" value="MetI-like"/>
    <property type="match status" value="1"/>
</dbReference>
<sequence>MREEVLKRILLIIGAILMAIICLFPFIWMIVVSFAEDPTFLGSPLVEYKSTLENYVRVLSDPTLHFPAYLKNSIIIASLVTLTTVSISSLAAYAVSRIEFKGRLLIPIFVLGLSMFPQISLVGYLFKFIEKLGWVNTYQALYFPYVAWTLPLSLWILLSYFSQLPKDLDEAAMIDGASRIKTLTTIILPLSAPALFSTALLVFIAAFNEFMFALLFTTDHRARTVPVGIALFQGVHGEIPWGSVMAASVISTIPLVIMALLFQKYIVSGLTAGALKGE</sequence>
<comment type="subcellular location">
    <subcellularLocation>
        <location evidence="1 7">Cell membrane</location>
        <topology evidence="1 7">Multi-pass membrane protein</topology>
    </subcellularLocation>
</comment>
<evidence type="ECO:0000256" key="6">
    <source>
        <dbReference type="ARBA" id="ARBA00023136"/>
    </source>
</evidence>
<evidence type="ECO:0000256" key="5">
    <source>
        <dbReference type="ARBA" id="ARBA00022989"/>
    </source>
</evidence>
<keyword evidence="5 7" id="KW-1133">Transmembrane helix</keyword>
<feature type="transmembrane region" description="Helical" evidence="7">
    <location>
        <begin position="141"/>
        <end position="161"/>
    </location>
</feature>
<dbReference type="GO" id="GO:0005886">
    <property type="term" value="C:plasma membrane"/>
    <property type="evidence" value="ECO:0007669"/>
    <property type="project" value="UniProtKB-SubCell"/>
</dbReference>
<feature type="transmembrane region" description="Helical" evidence="7">
    <location>
        <begin position="104"/>
        <end position="129"/>
    </location>
</feature>
<feature type="transmembrane region" description="Helical" evidence="7">
    <location>
        <begin position="74"/>
        <end position="95"/>
    </location>
</feature>
<evidence type="ECO:0000259" key="8">
    <source>
        <dbReference type="PROSITE" id="PS50928"/>
    </source>
</evidence>
<dbReference type="AlphaFoldDB" id="E7FHB4"/>
<name>E7FHB4_9EURY</name>
<evidence type="ECO:0000313" key="9">
    <source>
        <dbReference type="EMBL" id="AAG45374.1"/>
    </source>
</evidence>
<dbReference type="PIR" id="T46752">
    <property type="entry name" value="T46752"/>
</dbReference>